<accession>A0A9R1E0Z6</accession>
<organism evidence="8">
    <name type="scientific">Triticum aestivum</name>
    <name type="common">Wheat</name>
    <dbReference type="NCBI Taxonomy" id="4565"/>
    <lineage>
        <taxon>Eukaryota</taxon>
        <taxon>Viridiplantae</taxon>
        <taxon>Streptophyta</taxon>
        <taxon>Embryophyta</taxon>
        <taxon>Tracheophyta</taxon>
        <taxon>Spermatophyta</taxon>
        <taxon>Magnoliopsida</taxon>
        <taxon>Liliopsida</taxon>
        <taxon>Poales</taxon>
        <taxon>Poaceae</taxon>
        <taxon>BOP clade</taxon>
        <taxon>Pooideae</taxon>
        <taxon>Triticodae</taxon>
        <taxon>Triticeae</taxon>
        <taxon>Triticinae</taxon>
        <taxon>Triticum</taxon>
    </lineage>
</organism>
<keyword evidence="4" id="KW-0812">Transmembrane</keyword>
<keyword evidence="6" id="KW-0472">Membrane</keyword>
<feature type="domain" description="Hydroxyproline O-arabinosyltransferase-like" evidence="7">
    <location>
        <begin position="66"/>
        <end position="132"/>
    </location>
</feature>
<dbReference type="PANTHER" id="PTHR31485:SF3">
    <property type="entry name" value="HYDROXYPROLINE O-ARABINOSYLTRANSFERASE 1"/>
    <property type="match status" value="1"/>
</dbReference>
<reference evidence="8" key="1">
    <citation type="journal article" date="2017" name="Gigascience">
        <title>The first near-complete assembly of the hexaploid bread wheat genome, Triticum aestivum.</title>
        <authorList>
            <person name="Zimin A.V."/>
            <person name="Puiu D."/>
            <person name="Hall R."/>
            <person name="Kingan S."/>
            <person name="Clavijo B.J."/>
            <person name="Salzberg S.L."/>
        </authorList>
    </citation>
    <scope>NUCLEOTIDE SEQUENCE</scope>
    <source>
        <tissue evidence="8">Leaf</tissue>
    </source>
</reference>
<comment type="caution">
    <text evidence="8">The sequence shown here is derived from an EMBL/GenBank/DDBJ whole genome shotgun (WGS) entry which is preliminary data.</text>
</comment>
<evidence type="ECO:0000256" key="4">
    <source>
        <dbReference type="ARBA" id="ARBA00022692"/>
    </source>
</evidence>
<dbReference type="EMBL" id="CM022214">
    <property type="protein sequence ID" value="KAF7001425.1"/>
    <property type="molecule type" value="Genomic_DNA"/>
</dbReference>
<dbReference type="GO" id="GO:0016757">
    <property type="term" value="F:glycosyltransferase activity"/>
    <property type="evidence" value="ECO:0007669"/>
    <property type="project" value="UniProtKB-KW"/>
</dbReference>
<dbReference type="Pfam" id="PF23452">
    <property type="entry name" value="HPAT"/>
    <property type="match status" value="1"/>
</dbReference>
<keyword evidence="2" id="KW-0328">Glycosyltransferase</keyword>
<comment type="subcellular location">
    <subcellularLocation>
        <location evidence="1">Membrane</location>
        <topology evidence="1">Single-pass membrane protein</topology>
    </subcellularLocation>
</comment>
<evidence type="ECO:0000256" key="6">
    <source>
        <dbReference type="ARBA" id="ARBA00023136"/>
    </source>
</evidence>
<keyword evidence="3" id="KW-0808">Transferase</keyword>
<evidence type="ECO:0000256" key="3">
    <source>
        <dbReference type="ARBA" id="ARBA00022679"/>
    </source>
</evidence>
<reference evidence="8" key="2">
    <citation type="submission" date="2020-03" db="EMBL/GenBank/DDBJ databases">
        <title>The second near-complete assembly of the hexaploid bread wheat (Triticum aestivum) genome.</title>
        <authorList>
            <person name="Zimin A.V."/>
            <person name="Puiu D."/>
            <person name="Shumante A."/>
            <person name="Alonge M."/>
            <person name="Salzberg S.L."/>
        </authorList>
    </citation>
    <scope>NUCLEOTIDE SEQUENCE</scope>
    <source>
        <tissue evidence="8">Leaf</tissue>
    </source>
</reference>
<evidence type="ECO:0000256" key="1">
    <source>
        <dbReference type="ARBA" id="ARBA00004167"/>
    </source>
</evidence>
<name>A0A9R1E0Z6_WHEAT</name>
<protein>
    <recommendedName>
        <fullName evidence="7">Hydroxyproline O-arabinosyltransferase-like domain-containing protein</fullName>
    </recommendedName>
</protein>
<evidence type="ECO:0000259" key="7">
    <source>
        <dbReference type="Pfam" id="PF23452"/>
    </source>
</evidence>
<dbReference type="Proteomes" id="UP000815260">
    <property type="component" value="Chromosome 2A"/>
</dbReference>
<keyword evidence="5" id="KW-1133">Transmembrane helix</keyword>
<evidence type="ECO:0000313" key="8">
    <source>
        <dbReference type="EMBL" id="KAF7001425.1"/>
    </source>
</evidence>
<evidence type="ECO:0000256" key="2">
    <source>
        <dbReference type="ARBA" id="ARBA00022676"/>
    </source>
</evidence>
<dbReference type="InterPro" id="IPR056508">
    <property type="entry name" value="HPAT-like"/>
</dbReference>
<proteinExistence type="predicted"/>
<sequence length="134" mass="14444">MAAPCGRGALRLVLIAVSAAFLTYTAFLSSRSLLPLPTASFPAATTASSSSSRCLASGGTGRRRLFHTAVTALGSVYNTWQCRIMYHWFKEAPRQPDGADMGGFTRILHSGKPDEFVHEIPTFVADPLPDRADQ</sequence>
<gene>
    <name evidence="8" type="ORF">CFC21_017099</name>
</gene>
<dbReference type="AlphaFoldDB" id="A0A9R1E0Z6"/>
<dbReference type="PANTHER" id="PTHR31485">
    <property type="entry name" value="PEPTIDYL SERINE ALPHA-GALACTOSYLTRANSFERASE"/>
    <property type="match status" value="1"/>
</dbReference>
<dbReference type="GO" id="GO:0016020">
    <property type="term" value="C:membrane"/>
    <property type="evidence" value="ECO:0007669"/>
    <property type="project" value="UniProtKB-SubCell"/>
</dbReference>
<dbReference type="OrthoDB" id="784613at2759"/>
<dbReference type="InterPro" id="IPR044845">
    <property type="entry name" value="HPAT/SRGT1-like"/>
</dbReference>
<evidence type="ECO:0000256" key="5">
    <source>
        <dbReference type="ARBA" id="ARBA00022989"/>
    </source>
</evidence>
<feature type="non-terminal residue" evidence="8">
    <location>
        <position position="134"/>
    </location>
</feature>